<protein>
    <recommendedName>
        <fullName evidence="4">Calcineurin-like phosphoesterase</fullName>
    </recommendedName>
</protein>
<evidence type="ECO:0000256" key="1">
    <source>
        <dbReference type="SAM" id="MobiDB-lite"/>
    </source>
</evidence>
<dbReference type="EMBL" id="FXAT01000001">
    <property type="protein sequence ID" value="SMG10076.1"/>
    <property type="molecule type" value="Genomic_DNA"/>
</dbReference>
<feature type="compositionally biased region" description="Low complexity" evidence="1">
    <location>
        <begin position="461"/>
        <end position="477"/>
    </location>
</feature>
<name>A0A1X7I6Y2_9BURK</name>
<keyword evidence="3" id="KW-1185">Reference proteome</keyword>
<dbReference type="OrthoDB" id="58809at2"/>
<dbReference type="SUPFAM" id="SSF56300">
    <property type="entry name" value="Metallo-dependent phosphatases"/>
    <property type="match status" value="1"/>
</dbReference>
<sequence>MRTVDTPRHPKSPRGFRAALSRALALTGGIVSLSAPCAWSTPAHAEASRFTFAVIADTMRSPADEASTQRLIEAISRERNVSFIVYDGNLKGPKETCRDALYERRHALLESSRAALFFIPGQHDWVDCGTAEAGGFDPVERLDLLRQTLFADPISMGQNPIPLTRESEVSRFRPFRENVRWIAGDKAGDIVFVGLNVPGPNNHYLTAGGRNGEFEDRVIANAFWLEHAGEYAKRRDARAIVVFIQGDFDPERYERPERFAWLHFARSTRRDGFLEFKRSLVNLARTFHGPVVVIHSDDERIAGGFVIDQPLRNDKGAVVTNLTRIAFAPRDRLNQWIQIEADFGRKPLFHVSVHDVPRQMPLPTTPPISPISPISPTSPISPREDSAASMPRTPDMPNVPGYGPASELPPLLQTPGESPMDQEPRIPSDQGGGGYGPAISMPPGSILPASPSVPTTPPSSAPATTPGAPGIPSGTPG</sequence>
<gene>
    <name evidence="2" type="ORF">SAMN06265784_101375</name>
</gene>
<dbReference type="InterPro" id="IPR029052">
    <property type="entry name" value="Metallo-depent_PP-like"/>
</dbReference>
<dbReference type="AlphaFoldDB" id="A0A1X7I6Y2"/>
<proteinExistence type="predicted"/>
<reference evidence="3" key="1">
    <citation type="submission" date="2017-04" db="EMBL/GenBank/DDBJ databases">
        <authorList>
            <person name="Varghese N."/>
            <person name="Submissions S."/>
        </authorList>
    </citation>
    <scope>NUCLEOTIDE SEQUENCE [LARGE SCALE GENOMIC DNA]</scope>
    <source>
        <strain evidence="3">LMG 29540</strain>
    </source>
</reference>
<evidence type="ECO:0008006" key="4">
    <source>
        <dbReference type="Google" id="ProtNLM"/>
    </source>
</evidence>
<dbReference type="Proteomes" id="UP000193228">
    <property type="component" value="Unassembled WGS sequence"/>
</dbReference>
<feature type="region of interest" description="Disordered" evidence="1">
    <location>
        <begin position="361"/>
        <end position="477"/>
    </location>
</feature>
<dbReference type="RefSeq" id="WP_085480562.1">
    <property type="nucleotide sequence ID" value="NZ_FXAT01000001.1"/>
</dbReference>
<dbReference type="STRING" id="1515439.SAMN06265784_101375"/>
<evidence type="ECO:0000313" key="3">
    <source>
        <dbReference type="Proteomes" id="UP000193228"/>
    </source>
</evidence>
<accession>A0A1X7I6Y2</accession>
<feature type="compositionally biased region" description="Low complexity" evidence="1">
    <location>
        <begin position="371"/>
        <end position="381"/>
    </location>
</feature>
<organism evidence="2 3">
    <name type="scientific">Paraburkholderia susongensis</name>
    <dbReference type="NCBI Taxonomy" id="1515439"/>
    <lineage>
        <taxon>Bacteria</taxon>
        <taxon>Pseudomonadati</taxon>
        <taxon>Pseudomonadota</taxon>
        <taxon>Betaproteobacteria</taxon>
        <taxon>Burkholderiales</taxon>
        <taxon>Burkholderiaceae</taxon>
        <taxon>Paraburkholderia</taxon>
    </lineage>
</organism>
<evidence type="ECO:0000313" key="2">
    <source>
        <dbReference type="EMBL" id="SMG10076.1"/>
    </source>
</evidence>